<dbReference type="SUPFAM" id="SSF117281">
    <property type="entry name" value="Kelch motif"/>
    <property type="match status" value="1"/>
</dbReference>
<feature type="non-terminal residue" evidence="1">
    <location>
        <position position="303"/>
    </location>
</feature>
<sequence>MQRRSFGFEVLPNLPIPISSAQCIAFQDEILICGGMSERRCYSYHIVKQNYKLICSYPDRVGLLGHAVIKYKSNDKEVTLLSFGGSVKHTLQMHYRSVWEVHKEHKNQWTPTQQLGYFSEDLWYCRGLISGNDNQLIFLLFPPRTIAAYDIKSFDLVARLMLPIENISGGSCFVKVQDKMLLVNAGNRLSITFDESTQKFDHIRLPLCLELKDMQDYSYVAVKSLLILFGGYDLPARRCMKTVYTYSVKERRWIECFCTLPFAVRHSFALVHQGWIHIIGGAREHDDDLDQHLRIRVDDLVGK</sequence>
<organism evidence="1 2">
    <name type="scientific">Reticulomyxa filosa</name>
    <dbReference type="NCBI Taxonomy" id="46433"/>
    <lineage>
        <taxon>Eukaryota</taxon>
        <taxon>Sar</taxon>
        <taxon>Rhizaria</taxon>
        <taxon>Retaria</taxon>
        <taxon>Foraminifera</taxon>
        <taxon>Monothalamids</taxon>
        <taxon>Reticulomyxidae</taxon>
        <taxon>Reticulomyxa</taxon>
    </lineage>
</organism>
<reference evidence="1 2" key="1">
    <citation type="journal article" date="2013" name="Curr. Biol.">
        <title>The Genome of the Foraminiferan Reticulomyxa filosa.</title>
        <authorList>
            <person name="Glockner G."/>
            <person name="Hulsmann N."/>
            <person name="Schleicher M."/>
            <person name="Noegel A.A."/>
            <person name="Eichinger L."/>
            <person name="Gallinger C."/>
            <person name="Pawlowski J."/>
            <person name="Sierra R."/>
            <person name="Euteneuer U."/>
            <person name="Pillet L."/>
            <person name="Moustafa A."/>
            <person name="Platzer M."/>
            <person name="Groth M."/>
            <person name="Szafranski K."/>
            <person name="Schliwa M."/>
        </authorList>
    </citation>
    <scope>NUCLEOTIDE SEQUENCE [LARGE SCALE GENOMIC DNA]</scope>
</reference>
<protein>
    <recommendedName>
        <fullName evidence="3">Kelch motif family protein</fullName>
    </recommendedName>
</protein>
<evidence type="ECO:0008006" key="3">
    <source>
        <dbReference type="Google" id="ProtNLM"/>
    </source>
</evidence>
<comment type="caution">
    <text evidence="1">The sequence shown here is derived from an EMBL/GenBank/DDBJ whole genome shotgun (WGS) entry which is preliminary data.</text>
</comment>
<dbReference type="EMBL" id="ASPP01005534">
    <property type="protein sequence ID" value="ETO30323.1"/>
    <property type="molecule type" value="Genomic_DNA"/>
</dbReference>
<keyword evidence="2" id="KW-1185">Reference proteome</keyword>
<gene>
    <name evidence="1" type="ORF">RFI_06796</name>
</gene>
<dbReference type="InterPro" id="IPR015915">
    <property type="entry name" value="Kelch-typ_b-propeller"/>
</dbReference>
<name>X6NWR8_RETFI</name>
<dbReference type="AlphaFoldDB" id="X6NWR8"/>
<accession>X6NWR8</accession>
<evidence type="ECO:0000313" key="2">
    <source>
        <dbReference type="Proteomes" id="UP000023152"/>
    </source>
</evidence>
<dbReference type="Gene3D" id="2.120.10.80">
    <property type="entry name" value="Kelch-type beta propeller"/>
    <property type="match status" value="2"/>
</dbReference>
<dbReference type="Proteomes" id="UP000023152">
    <property type="component" value="Unassembled WGS sequence"/>
</dbReference>
<evidence type="ECO:0000313" key="1">
    <source>
        <dbReference type="EMBL" id="ETO30323.1"/>
    </source>
</evidence>
<proteinExistence type="predicted"/>